<dbReference type="Proteomes" id="UP000322810">
    <property type="component" value="Unassembled WGS sequence"/>
</dbReference>
<organism evidence="2 3">
    <name type="scientific">Microbispora tritici</name>
    <dbReference type="NCBI Taxonomy" id="2604471"/>
    <lineage>
        <taxon>Bacteria</taxon>
        <taxon>Bacillati</taxon>
        <taxon>Actinomycetota</taxon>
        <taxon>Actinomycetes</taxon>
        <taxon>Streptosporangiales</taxon>
        <taxon>Streptosporangiaceae</taxon>
        <taxon>Microbispora</taxon>
    </lineage>
</organism>
<feature type="region of interest" description="Disordered" evidence="1">
    <location>
        <begin position="1"/>
        <end position="35"/>
    </location>
</feature>
<dbReference type="EMBL" id="VSEX01000054">
    <property type="protein sequence ID" value="TYB51561.1"/>
    <property type="molecule type" value="Genomic_DNA"/>
</dbReference>
<gene>
    <name evidence="2" type="ORF">FXF59_26395</name>
</gene>
<protein>
    <submittedName>
        <fullName evidence="2">Uncharacterized protein</fullName>
    </submittedName>
</protein>
<name>A0ABY3LST3_9ACTN</name>
<accession>A0ABY3LST3</accession>
<proteinExistence type="predicted"/>
<reference evidence="2 3" key="1">
    <citation type="submission" date="2019-08" db="EMBL/GenBank/DDBJ databases">
        <title>Microbispora tritici sp. nov., a novel actinomycete isolated from a root of wheat (Triticum aestivum L.).</title>
        <authorList>
            <person name="Klykleung N."/>
            <person name="Tanasupawat S."/>
        </authorList>
    </citation>
    <scope>NUCLEOTIDE SEQUENCE [LARGE SCALE GENOMIC DNA]</scope>
    <source>
        <strain evidence="2 3">MT50</strain>
    </source>
</reference>
<feature type="compositionally biased region" description="Pro residues" evidence="1">
    <location>
        <begin position="69"/>
        <end position="79"/>
    </location>
</feature>
<comment type="caution">
    <text evidence="2">The sequence shown here is derived from an EMBL/GenBank/DDBJ whole genome shotgun (WGS) entry which is preliminary data.</text>
</comment>
<keyword evidence="3" id="KW-1185">Reference proteome</keyword>
<feature type="region of interest" description="Disordered" evidence="1">
    <location>
        <begin position="55"/>
        <end position="109"/>
    </location>
</feature>
<feature type="compositionally biased region" description="Basic residues" evidence="1">
    <location>
        <begin position="91"/>
        <end position="101"/>
    </location>
</feature>
<sequence length="109" mass="11284">MSVVDTTSTTSSATSSGTAVAAHTRVRPVRRSPVNMYRSMAYSYGVPPARRLQPAYRAGLTATPGARPTAPPSSPPGGAAPPGSAAARPPRPGRRTRRSPRPPRGLQPA</sequence>
<feature type="compositionally biased region" description="Low complexity" evidence="1">
    <location>
        <begin position="1"/>
        <end position="22"/>
    </location>
</feature>
<evidence type="ECO:0000313" key="3">
    <source>
        <dbReference type="Proteomes" id="UP000322810"/>
    </source>
</evidence>
<evidence type="ECO:0000256" key="1">
    <source>
        <dbReference type="SAM" id="MobiDB-lite"/>
    </source>
</evidence>
<evidence type="ECO:0000313" key="2">
    <source>
        <dbReference type="EMBL" id="TYB51561.1"/>
    </source>
</evidence>